<dbReference type="Gene3D" id="1.10.10.10">
    <property type="entry name" value="Winged helix-like DNA-binding domain superfamily/Winged helix DNA-binding domain"/>
    <property type="match status" value="1"/>
</dbReference>
<dbReference type="InterPro" id="IPR036390">
    <property type="entry name" value="WH_DNA-bd_sf"/>
</dbReference>
<evidence type="ECO:0000313" key="6">
    <source>
        <dbReference type="Proteomes" id="UP000781958"/>
    </source>
</evidence>
<evidence type="ECO:0000256" key="3">
    <source>
        <dbReference type="ARBA" id="ARBA00023163"/>
    </source>
</evidence>
<gene>
    <name evidence="5" type="ORF">J2851_003018</name>
</gene>
<evidence type="ECO:0000259" key="4">
    <source>
        <dbReference type="PROSITE" id="PS50949"/>
    </source>
</evidence>
<dbReference type="InterPro" id="IPR000524">
    <property type="entry name" value="Tscrpt_reg_HTH_GntR"/>
</dbReference>
<dbReference type="Gene3D" id="1.20.120.530">
    <property type="entry name" value="GntR ligand-binding domain-like"/>
    <property type="match status" value="1"/>
</dbReference>
<protein>
    <submittedName>
        <fullName evidence="5">DNA-binding GntR family transcriptional regulator</fullName>
    </submittedName>
</protein>
<keyword evidence="1" id="KW-0805">Transcription regulation</keyword>
<evidence type="ECO:0000256" key="1">
    <source>
        <dbReference type="ARBA" id="ARBA00023015"/>
    </source>
</evidence>
<dbReference type="PROSITE" id="PS50949">
    <property type="entry name" value="HTH_GNTR"/>
    <property type="match status" value="1"/>
</dbReference>
<name>A0ABS4SKZ7_9PROT</name>
<dbReference type="PANTHER" id="PTHR43537:SF24">
    <property type="entry name" value="GLUCONATE OPERON TRANSCRIPTIONAL REPRESSOR"/>
    <property type="match status" value="1"/>
</dbReference>
<dbReference type="SMART" id="SM00895">
    <property type="entry name" value="FCD"/>
    <property type="match status" value="1"/>
</dbReference>
<dbReference type="InterPro" id="IPR011711">
    <property type="entry name" value="GntR_C"/>
</dbReference>
<proteinExistence type="predicted"/>
<dbReference type="PANTHER" id="PTHR43537">
    <property type="entry name" value="TRANSCRIPTIONAL REGULATOR, GNTR FAMILY"/>
    <property type="match status" value="1"/>
</dbReference>
<dbReference type="InterPro" id="IPR036388">
    <property type="entry name" value="WH-like_DNA-bd_sf"/>
</dbReference>
<keyword evidence="2 5" id="KW-0238">DNA-binding</keyword>
<accession>A0ABS4SKZ7</accession>
<sequence>MLSTDSTATAADQPRGMTVDFVVEKLRQGIMEGRFVPGQRLIARDLTDDIGISRGPLREAFRRLAAEGLVDLIPNRGATIRRLSRKQIRDLFRIRETLEGLAARLAAERIDEADHRRLFTEVWEQVRPTGRELPWRVFIERNRLYHRTIVAIGGNDQLMDLIQQLQLPLVMLQIGQAMPMENAEFSHQDHIHVAEAILAGDPDRAEAAMRTHLRRSHDWIVTLPDSAFRPD</sequence>
<dbReference type="Proteomes" id="UP000781958">
    <property type="component" value="Unassembled WGS sequence"/>
</dbReference>
<evidence type="ECO:0000256" key="2">
    <source>
        <dbReference type="ARBA" id="ARBA00023125"/>
    </source>
</evidence>
<comment type="caution">
    <text evidence="5">The sequence shown here is derived from an EMBL/GenBank/DDBJ whole genome shotgun (WGS) entry which is preliminary data.</text>
</comment>
<dbReference type="Pfam" id="PF00392">
    <property type="entry name" value="GntR"/>
    <property type="match status" value="1"/>
</dbReference>
<feature type="domain" description="HTH gntR-type" evidence="4">
    <location>
        <begin position="16"/>
        <end position="83"/>
    </location>
</feature>
<dbReference type="SUPFAM" id="SSF46785">
    <property type="entry name" value="Winged helix' DNA-binding domain"/>
    <property type="match status" value="1"/>
</dbReference>
<dbReference type="RefSeq" id="WP_209767135.1">
    <property type="nucleotide sequence ID" value="NZ_JAGINP010000010.1"/>
</dbReference>
<keyword evidence="3" id="KW-0804">Transcription</keyword>
<dbReference type="Pfam" id="PF07729">
    <property type="entry name" value="FCD"/>
    <property type="match status" value="1"/>
</dbReference>
<dbReference type="SMART" id="SM00345">
    <property type="entry name" value="HTH_GNTR"/>
    <property type="match status" value="1"/>
</dbReference>
<dbReference type="InterPro" id="IPR008920">
    <property type="entry name" value="TF_FadR/GntR_C"/>
</dbReference>
<dbReference type="EMBL" id="JAGINP010000010">
    <property type="protein sequence ID" value="MBP2293235.1"/>
    <property type="molecule type" value="Genomic_DNA"/>
</dbReference>
<dbReference type="GO" id="GO:0003677">
    <property type="term" value="F:DNA binding"/>
    <property type="evidence" value="ECO:0007669"/>
    <property type="project" value="UniProtKB-KW"/>
</dbReference>
<evidence type="ECO:0000313" key="5">
    <source>
        <dbReference type="EMBL" id="MBP2293235.1"/>
    </source>
</evidence>
<keyword evidence="6" id="KW-1185">Reference proteome</keyword>
<dbReference type="CDD" id="cd07377">
    <property type="entry name" value="WHTH_GntR"/>
    <property type="match status" value="1"/>
</dbReference>
<dbReference type="SUPFAM" id="SSF48008">
    <property type="entry name" value="GntR ligand-binding domain-like"/>
    <property type="match status" value="1"/>
</dbReference>
<organism evidence="5 6">
    <name type="scientific">Azospirillum rugosum</name>
    <dbReference type="NCBI Taxonomy" id="416170"/>
    <lineage>
        <taxon>Bacteria</taxon>
        <taxon>Pseudomonadati</taxon>
        <taxon>Pseudomonadota</taxon>
        <taxon>Alphaproteobacteria</taxon>
        <taxon>Rhodospirillales</taxon>
        <taxon>Azospirillaceae</taxon>
        <taxon>Azospirillum</taxon>
    </lineage>
</organism>
<reference evidence="5 6" key="1">
    <citation type="submission" date="2021-03" db="EMBL/GenBank/DDBJ databases">
        <title>Genomic Encyclopedia of Type Strains, Phase III (KMG-III): the genomes of soil and plant-associated and newly described type strains.</title>
        <authorList>
            <person name="Whitman W."/>
        </authorList>
    </citation>
    <scope>NUCLEOTIDE SEQUENCE [LARGE SCALE GENOMIC DNA]</scope>
    <source>
        <strain evidence="5 6">IMMIB AFH-6</strain>
    </source>
</reference>